<dbReference type="Proteomes" id="UP000011866">
    <property type="component" value="Chromosome"/>
</dbReference>
<dbReference type="KEGG" id="tol:TOL_2226"/>
<dbReference type="AlphaFoldDB" id="M5E582"/>
<proteinExistence type="predicted"/>
<organism evidence="1 2">
    <name type="scientific">Thalassolituus oleivorans MIL-1</name>
    <dbReference type="NCBI Taxonomy" id="1298593"/>
    <lineage>
        <taxon>Bacteria</taxon>
        <taxon>Pseudomonadati</taxon>
        <taxon>Pseudomonadota</taxon>
        <taxon>Gammaproteobacteria</taxon>
        <taxon>Oceanospirillales</taxon>
        <taxon>Oceanospirillaceae</taxon>
        <taxon>Thalassolituus</taxon>
    </lineage>
</organism>
<accession>M5E582</accession>
<evidence type="ECO:0000313" key="1">
    <source>
        <dbReference type="EMBL" id="CCU72630.1"/>
    </source>
</evidence>
<sequence>MAHSEIHTYNYEDWVSRLLVNQLSEFAMRSQLNVIQALLRDGKQEPYVMLPPSAVKE</sequence>
<reference evidence="1 2" key="1">
    <citation type="journal article" date="2013" name="Genome Announc.">
        <title>Genome Sequence of Thalassolituus oleivorans MIL-1 (DSM 14913T).</title>
        <authorList>
            <person name="Golyshin P.N."/>
            <person name="Werner J."/>
            <person name="Chernikova T.N."/>
            <person name="Tran H."/>
            <person name="Ferrer M."/>
            <person name="Yakimov M.M."/>
            <person name="Teeling H."/>
            <person name="Golyshina O.V."/>
        </authorList>
    </citation>
    <scope>NUCLEOTIDE SEQUENCE [LARGE SCALE GENOMIC DNA]</scope>
    <source>
        <strain evidence="1 2">MIL-1</strain>
    </source>
</reference>
<dbReference type="HOGENOM" id="CLU_2995168_0_0_6"/>
<evidence type="ECO:0000313" key="2">
    <source>
        <dbReference type="Proteomes" id="UP000011866"/>
    </source>
</evidence>
<keyword evidence="2" id="KW-1185">Reference proteome</keyword>
<dbReference type="EMBL" id="HF680312">
    <property type="protein sequence ID" value="CCU72630.1"/>
    <property type="molecule type" value="Genomic_DNA"/>
</dbReference>
<name>M5E582_9GAMM</name>
<gene>
    <name evidence="1" type="ORF">TOL_2226</name>
</gene>
<protein>
    <submittedName>
        <fullName evidence="1">Uncharacterized protein</fullName>
    </submittedName>
</protein>